<dbReference type="InterPro" id="IPR001424">
    <property type="entry name" value="SOD_Cu_Zn_dom"/>
</dbReference>
<keyword evidence="3" id="KW-1185">Reference proteome</keyword>
<feature type="domain" description="Superoxide dismutase copper/zinc binding" evidence="1">
    <location>
        <begin position="10"/>
        <end position="126"/>
    </location>
</feature>
<protein>
    <recommendedName>
        <fullName evidence="1">Superoxide dismutase copper/zinc binding domain-containing protein</fullName>
    </recommendedName>
</protein>
<sequence length="134" mass="14895">MTIRDMDGFYRLQGHFSGLEYGEHPIHIHLAKHCDNTIEIFNPLNETMRCPGSPYMIGHLHALVVGRNGRAVFQLDKLGQILHPFNISGRTVVIHDKLKFGAAVNRDDATGMIIGYPGKILSCAQIIVNCKPSC</sequence>
<evidence type="ECO:0000313" key="2">
    <source>
        <dbReference type="EMBL" id="RWS20474.1"/>
    </source>
</evidence>
<dbReference type="EMBL" id="NCKV01017322">
    <property type="protein sequence ID" value="RWS20474.1"/>
    <property type="molecule type" value="Genomic_DNA"/>
</dbReference>
<dbReference type="Gene3D" id="2.60.40.200">
    <property type="entry name" value="Superoxide dismutase, copper/zinc binding domain"/>
    <property type="match status" value="1"/>
</dbReference>
<dbReference type="VEuPathDB" id="VectorBase:LDEU011566"/>
<dbReference type="SUPFAM" id="SSF49329">
    <property type="entry name" value="Cu,Zn superoxide dismutase-like"/>
    <property type="match status" value="1"/>
</dbReference>
<dbReference type="InterPro" id="IPR036423">
    <property type="entry name" value="SOD-like_Cu/Zn_dom_sf"/>
</dbReference>
<dbReference type="GO" id="GO:0046872">
    <property type="term" value="F:metal ion binding"/>
    <property type="evidence" value="ECO:0007669"/>
    <property type="project" value="InterPro"/>
</dbReference>
<dbReference type="AlphaFoldDB" id="A0A443RYV7"/>
<gene>
    <name evidence="2" type="ORF">B4U80_12065</name>
</gene>
<reference evidence="2 3" key="1">
    <citation type="journal article" date="2018" name="Gigascience">
        <title>Genomes of trombidid mites reveal novel predicted allergens and laterally-transferred genes associated with secondary metabolism.</title>
        <authorList>
            <person name="Dong X."/>
            <person name="Chaisiri K."/>
            <person name="Xia D."/>
            <person name="Armstrong S.D."/>
            <person name="Fang Y."/>
            <person name="Donnelly M.J."/>
            <person name="Kadowaki T."/>
            <person name="McGarry J.W."/>
            <person name="Darby A.C."/>
            <person name="Makepeace B.L."/>
        </authorList>
    </citation>
    <scope>NUCLEOTIDE SEQUENCE [LARGE SCALE GENOMIC DNA]</scope>
    <source>
        <strain evidence="2">UoL-UT</strain>
    </source>
</reference>
<evidence type="ECO:0000259" key="1">
    <source>
        <dbReference type="Pfam" id="PF00080"/>
    </source>
</evidence>
<comment type="caution">
    <text evidence="2">The sequence shown here is derived from an EMBL/GenBank/DDBJ whole genome shotgun (WGS) entry which is preliminary data.</text>
</comment>
<proteinExistence type="predicted"/>
<dbReference type="Proteomes" id="UP000288716">
    <property type="component" value="Unassembled WGS sequence"/>
</dbReference>
<dbReference type="GO" id="GO:0006801">
    <property type="term" value="P:superoxide metabolic process"/>
    <property type="evidence" value="ECO:0007669"/>
    <property type="project" value="InterPro"/>
</dbReference>
<evidence type="ECO:0000313" key="3">
    <source>
        <dbReference type="Proteomes" id="UP000288716"/>
    </source>
</evidence>
<organism evidence="2 3">
    <name type="scientific">Leptotrombidium deliense</name>
    <dbReference type="NCBI Taxonomy" id="299467"/>
    <lineage>
        <taxon>Eukaryota</taxon>
        <taxon>Metazoa</taxon>
        <taxon>Ecdysozoa</taxon>
        <taxon>Arthropoda</taxon>
        <taxon>Chelicerata</taxon>
        <taxon>Arachnida</taxon>
        <taxon>Acari</taxon>
        <taxon>Acariformes</taxon>
        <taxon>Trombidiformes</taxon>
        <taxon>Prostigmata</taxon>
        <taxon>Anystina</taxon>
        <taxon>Parasitengona</taxon>
        <taxon>Trombiculoidea</taxon>
        <taxon>Trombiculidae</taxon>
        <taxon>Leptotrombidium</taxon>
    </lineage>
</organism>
<accession>A0A443RYV7</accession>
<dbReference type="Pfam" id="PF00080">
    <property type="entry name" value="Sod_Cu"/>
    <property type="match status" value="1"/>
</dbReference>
<name>A0A443RYV7_9ACAR</name>